<name>A0A9P5PD59_9AGAR</name>
<protein>
    <submittedName>
        <fullName evidence="1">Uncharacterized protein</fullName>
    </submittedName>
</protein>
<evidence type="ECO:0000313" key="2">
    <source>
        <dbReference type="Proteomes" id="UP000772434"/>
    </source>
</evidence>
<dbReference type="EMBL" id="JADNRY010000146">
    <property type="protein sequence ID" value="KAF9063449.1"/>
    <property type="molecule type" value="Genomic_DNA"/>
</dbReference>
<dbReference type="Proteomes" id="UP000772434">
    <property type="component" value="Unassembled WGS sequence"/>
</dbReference>
<reference evidence="1" key="1">
    <citation type="submission" date="2020-11" db="EMBL/GenBank/DDBJ databases">
        <authorList>
            <consortium name="DOE Joint Genome Institute"/>
            <person name="Ahrendt S."/>
            <person name="Riley R."/>
            <person name="Andreopoulos W."/>
            <person name="Labutti K."/>
            <person name="Pangilinan J."/>
            <person name="Ruiz-Duenas F.J."/>
            <person name="Barrasa J.M."/>
            <person name="Sanchez-Garcia M."/>
            <person name="Camarero S."/>
            <person name="Miyauchi S."/>
            <person name="Serrano A."/>
            <person name="Linde D."/>
            <person name="Babiker R."/>
            <person name="Drula E."/>
            <person name="Ayuso-Fernandez I."/>
            <person name="Pacheco R."/>
            <person name="Padilla G."/>
            <person name="Ferreira P."/>
            <person name="Barriuso J."/>
            <person name="Kellner H."/>
            <person name="Castanera R."/>
            <person name="Alfaro M."/>
            <person name="Ramirez L."/>
            <person name="Pisabarro A.G."/>
            <person name="Kuo A."/>
            <person name="Tritt A."/>
            <person name="Lipzen A."/>
            <person name="He G."/>
            <person name="Yan M."/>
            <person name="Ng V."/>
            <person name="Cullen D."/>
            <person name="Martin F."/>
            <person name="Rosso M.-N."/>
            <person name="Henrissat B."/>
            <person name="Hibbett D."/>
            <person name="Martinez A.T."/>
            <person name="Grigoriev I.V."/>
        </authorList>
    </citation>
    <scope>NUCLEOTIDE SEQUENCE</scope>
    <source>
        <strain evidence="1">AH 40177</strain>
    </source>
</reference>
<accession>A0A9P5PD59</accession>
<gene>
    <name evidence="1" type="ORF">BDP27DRAFT_1426876</name>
</gene>
<organism evidence="1 2">
    <name type="scientific">Rhodocollybia butyracea</name>
    <dbReference type="NCBI Taxonomy" id="206335"/>
    <lineage>
        <taxon>Eukaryota</taxon>
        <taxon>Fungi</taxon>
        <taxon>Dikarya</taxon>
        <taxon>Basidiomycota</taxon>
        <taxon>Agaricomycotina</taxon>
        <taxon>Agaricomycetes</taxon>
        <taxon>Agaricomycetidae</taxon>
        <taxon>Agaricales</taxon>
        <taxon>Marasmiineae</taxon>
        <taxon>Omphalotaceae</taxon>
        <taxon>Rhodocollybia</taxon>
    </lineage>
</organism>
<sequence>MVPVDLGLHYWKDYQEIGFLDLLHASGLSQQLTVTLWDQGASSQPLNHLFFTTSLSFSTMSYTHIPNPTTLHSHIHDPHIGHKLRPSTGTSSTPGCHLALSPEQMSCMASSSSGSITALWWLAPVNSLYEGPSGEQEARNLEVGRAWEGAGYQVEAEVW</sequence>
<evidence type="ECO:0000313" key="1">
    <source>
        <dbReference type="EMBL" id="KAF9063449.1"/>
    </source>
</evidence>
<keyword evidence="2" id="KW-1185">Reference proteome</keyword>
<proteinExistence type="predicted"/>
<dbReference type="AlphaFoldDB" id="A0A9P5PD59"/>
<comment type="caution">
    <text evidence="1">The sequence shown here is derived from an EMBL/GenBank/DDBJ whole genome shotgun (WGS) entry which is preliminary data.</text>
</comment>